<organism evidence="1 2">
    <name type="scientific">Flavihumibacter solisilvae</name>
    <dbReference type="NCBI Taxonomy" id="1349421"/>
    <lineage>
        <taxon>Bacteria</taxon>
        <taxon>Pseudomonadati</taxon>
        <taxon>Bacteroidota</taxon>
        <taxon>Chitinophagia</taxon>
        <taxon>Chitinophagales</taxon>
        <taxon>Chitinophagaceae</taxon>
        <taxon>Flavihumibacter</taxon>
    </lineage>
</organism>
<dbReference type="Gene3D" id="3.10.450.50">
    <property type="match status" value="1"/>
</dbReference>
<evidence type="ECO:0008006" key="3">
    <source>
        <dbReference type="Google" id="ProtNLM"/>
    </source>
</evidence>
<protein>
    <recommendedName>
        <fullName evidence="3">DUF4783 domain-containing protein</fullName>
    </recommendedName>
</protein>
<dbReference type="AlphaFoldDB" id="A0A0C1IK68"/>
<dbReference type="Proteomes" id="UP000031408">
    <property type="component" value="Unassembled WGS sequence"/>
</dbReference>
<sequence length="129" mass="14752">MKSFFTCILLAVGILLAGFTNRPEMDSVVVALKSGNANLLSRYFDSRVDITLPERSDNYSRSQAEMILKDFFNNNGGVKNFELKHRGENNGANYVIGLLMTNNGRYRTTLFMKQKGDKQLLQEMRFQQE</sequence>
<dbReference type="RefSeq" id="WP_082037920.1">
    <property type="nucleotide sequence ID" value="NZ_JSVC01000011.1"/>
</dbReference>
<proteinExistence type="predicted"/>
<evidence type="ECO:0000313" key="1">
    <source>
        <dbReference type="EMBL" id="KIC94570.1"/>
    </source>
</evidence>
<keyword evidence="2" id="KW-1185">Reference proteome</keyword>
<comment type="caution">
    <text evidence="1">The sequence shown here is derived from an EMBL/GenBank/DDBJ whole genome shotgun (WGS) entry which is preliminary data.</text>
</comment>
<reference evidence="1 2" key="1">
    <citation type="submission" date="2014-11" db="EMBL/GenBank/DDBJ databases">
        <title>Genome sequence of Flavihumibacter solisilvae 3-3.</title>
        <authorList>
            <person name="Zhou G."/>
            <person name="Li M."/>
            <person name="Wang G."/>
        </authorList>
    </citation>
    <scope>NUCLEOTIDE SEQUENCE [LARGE SCALE GENOMIC DNA]</scope>
    <source>
        <strain evidence="1 2">3-3</strain>
    </source>
</reference>
<dbReference type="EMBL" id="JSVC01000011">
    <property type="protein sequence ID" value="KIC94570.1"/>
    <property type="molecule type" value="Genomic_DNA"/>
</dbReference>
<name>A0A0C1IK68_9BACT</name>
<accession>A0A0C1IK68</accession>
<dbReference type="STRING" id="1349421.OI18_10685"/>
<dbReference type="OrthoDB" id="1524766at2"/>
<evidence type="ECO:0000313" key="2">
    <source>
        <dbReference type="Proteomes" id="UP000031408"/>
    </source>
</evidence>
<dbReference type="Pfam" id="PF16022">
    <property type="entry name" value="DUF4783"/>
    <property type="match status" value="1"/>
</dbReference>
<gene>
    <name evidence="1" type="ORF">OI18_10685</name>
</gene>
<dbReference type="InterPro" id="IPR031977">
    <property type="entry name" value="DUF4783"/>
</dbReference>